<accession>A0A892ZJA0</accession>
<evidence type="ECO:0000256" key="2">
    <source>
        <dbReference type="ARBA" id="ARBA00023033"/>
    </source>
</evidence>
<evidence type="ECO:0000256" key="1">
    <source>
        <dbReference type="ARBA" id="ARBA00023002"/>
    </source>
</evidence>
<dbReference type="AlphaFoldDB" id="A0A892ZJA0"/>
<keyword evidence="4" id="KW-1185">Reference proteome</keyword>
<protein>
    <submittedName>
        <fullName evidence="3">Aromatic/alkene monooxygenase hydroxylase subunit beta</fullName>
    </submittedName>
</protein>
<evidence type="ECO:0000313" key="3">
    <source>
        <dbReference type="EMBL" id="QRQ82713.1"/>
    </source>
</evidence>
<dbReference type="EMBL" id="CP069798">
    <property type="protein sequence ID" value="QRQ82713.1"/>
    <property type="molecule type" value="Genomic_DNA"/>
</dbReference>
<dbReference type="GO" id="GO:0016709">
    <property type="term" value="F:oxidoreductase activity, acting on paired donors, with incorporation or reduction of molecular oxygen, NAD(P)H as one donor, and incorporation of one atom of oxygen"/>
    <property type="evidence" value="ECO:0007669"/>
    <property type="project" value="InterPro"/>
</dbReference>
<dbReference type="InterPro" id="IPR012078">
    <property type="entry name" value="MP_mOase_hydro"/>
</dbReference>
<sequence length="337" mass="37920">MTLEIKTAAIEPVRHTYAHIARRFGDKPATRYQEATYDAQATVNFHYRPLWMPDKELNDAGHTAIQMADWYALKDPRQFYYGAYVQNRARMQEGAEHNFAFFTKRDCAAHLGEAARQKIIFGLLPLRHVEQTANLNHMSGAAYGYGTAITQACLYAGTDRLGMAQYLSRIGLLLDDNSGSSLVEAKHRWMSDAAWQPLRALCEKMLVTRDWFELLLVQTLLVDSHIGQLFYRHFDQWLSANQGRDVAMLTEFVQDCLQDVDNWSDSVIKQAAAESEANRAQLQQWLAQWQPQVAAAFAPLAEAVLGAAGQAAMADAAGQIKQRQSKLGLATEENQHV</sequence>
<dbReference type="KEGG" id="ptes:JQU52_04820"/>
<name>A0A892ZJA0_9NEIS</name>
<dbReference type="PIRSF" id="PIRSF000040">
    <property type="entry name" value="MMOH_comp"/>
    <property type="match status" value="1"/>
</dbReference>
<dbReference type="Gene3D" id="1.10.620.20">
    <property type="entry name" value="Ribonucleotide Reductase, subunit A"/>
    <property type="match status" value="1"/>
</dbReference>
<keyword evidence="2 3" id="KW-0503">Monooxygenase</keyword>
<reference evidence="3" key="1">
    <citation type="submission" date="2021-02" db="EMBL/GenBank/DDBJ databases">
        <title>Neisseriaceae sp. 26B isolated from the cloaca of a Common Toad-headed Turtle (Mesoclemmys nasuta).</title>
        <authorList>
            <person name="Spergser J."/>
            <person name="Busse H.-J."/>
        </authorList>
    </citation>
    <scope>NUCLEOTIDE SEQUENCE</scope>
    <source>
        <strain evidence="3">26B</strain>
    </source>
</reference>
<evidence type="ECO:0000313" key="4">
    <source>
        <dbReference type="Proteomes" id="UP000653156"/>
    </source>
</evidence>
<proteinExistence type="predicted"/>
<dbReference type="InterPro" id="IPR012348">
    <property type="entry name" value="RNR-like"/>
</dbReference>
<organism evidence="3 4">
    <name type="scientific">Paralysiella testudinis</name>
    <dbReference type="NCBI Taxonomy" id="2809020"/>
    <lineage>
        <taxon>Bacteria</taxon>
        <taxon>Pseudomonadati</taxon>
        <taxon>Pseudomonadota</taxon>
        <taxon>Betaproteobacteria</taxon>
        <taxon>Neisseriales</taxon>
        <taxon>Neisseriaceae</taxon>
        <taxon>Paralysiella</taxon>
    </lineage>
</organism>
<dbReference type="CDD" id="cd01058">
    <property type="entry name" value="AAMH_B"/>
    <property type="match status" value="1"/>
</dbReference>
<gene>
    <name evidence="3" type="ORF">JQU52_04820</name>
</gene>
<dbReference type="InterPro" id="IPR003430">
    <property type="entry name" value="Phenol_Hydrox"/>
</dbReference>
<dbReference type="RefSeq" id="WP_230340000.1">
    <property type="nucleotide sequence ID" value="NZ_CP069798.1"/>
</dbReference>
<keyword evidence="1" id="KW-0560">Oxidoreductase</keyword>
<dbReference type="InterPro" id="IPR009078">
    <property type="entry name" value="Ferritin-like_SF"/>
</dbReference>
<dbReference type="Pfam" id="PF02332">
    <property type="entry name" value="Phenol_Hydrox"/>
    <property type="match status" value="1"/>
</dbReference>
<dbReference type="Proteomes" id="UP000653156">
    <property type="component" value="Chromosome"/>
</dbReference>
<dbReference type="SUPFAM" id="SSF47240">
    <property type="entry name" value="Ferritin-like"/>
    <property type="match status" value="1"/>
</dbReference>